<reference evidence="2 3" key="1">
    <citation type="submission" date="2024-01" db="EMBL/GenBank/DDBJ databases">
        <title>Hyphobacterium bacterium isolated from marine sediment.</title>
        <authorList>
            <person name="Zhao S."/>
        </authorList>
    </citation>
    <scope>NUCLEOTIDE SEQUENCE [LARGE SCALE GENOMIC DNA]</scope>
    <source>
        <strain evidence="3">HN65</strain>
    </source>
</reference>
<dbReference type="SUPFAM" id="SSF101874">
    <property type="entry name" value="YceI-like"/>
    <property type="match status" value="1"/>
</dbReference>
<sequence length="198" mass="21949">MFKPWSVFFVALALVACSQPAPVQSGDWQIRASLSDVSFVSVKNGNVVEVSRFERFRGGISETGAIQLTIMTESVETYVDDRNFRLQDIFFLTPEFPQITVSAQVDPVAFDDLTTGEPMTMTLPLAVAFSGEVREAWADIRITRLAENRVSVTSIEPVLVDIRDFGLDERLDALRASVNLNSITPVIPVSVHLVLERS</sequence>
<name>A0ABU7LSM0_9PROT</name>
<accession>A0ABU7LSM0</accession>
<dbReference type="EMBL" id="JAZDRP010000007">
    <property type="protein sequence ID" value="MEE2526917.1"/>
    <property type="molecule type" value="Genomic_DNA"/>
</dbReference>
<evidence type="ECO:0000313" key="3">
    <source>
        <dbReference type="Proteomes" id="UP001354971"/>
    </source>
</evidence>
<evidence type="ECO:0000313" key="2">
    <source>
        <dbReference type="EMBL" id="MEE2526917.1"/>
    </source>
</evidence>
<dbReference type="Proteomes" id="UP001354971">
    <property type="component" value="Unassembled WGS sequence"/>
</dbReference>
<proteinExistence type="predicted"/>
<dbReference type="InterPro" id="IPR027016">
    <property type="entry name" value="UCP029811"/>
</dbReference>
<dbReference type="InterPro" id="IPR007372">
    <property type="entry name" value="Lipid/polyisoprenoid-bd_YceI"/>
</dbReference>
<evidence type="ECO:0000259" key="1">
    <source>
        <dbReference type="SMART" id="SM00867"/>
    </source>
</evidence>
<dbReference type="Gene3D" id="2.40.128.110">
    <property type="entry name" value="Lipid/polyisoprenoid-binding, YceI-like"/>
    <property type="match status" value="1"/>
</dbReference>
<dbReference type="InterPro" id="IPR036761">
    <property type="entry name" value="TTHA0802/YceI-like_sf"/>
</dbReference>
<dbReference type="RefSeq" id="WP_330199581.1">
    <property type="nucleotide sequence ID" value="NZ_JAZDRP010000007.1"/>
</dbReference>
<dbReference type="PROSITE" id="PS51257">
    <property type="entry name" value="PROKAR_LIPOPROTEIN"/>
    <property type="match status" value="1"/>
</dbReference>
<organism evidence="2 3">
    <name type="scientific">Hyphobacterium lacteum</name>
    <dbReference type="NCBI Taxonomy" id="3116575"/>
    <lineage>
        <taxon>Bacteria</taxon>
        <taxon>Pseudomonadati</taxon>
        <taxon>Pseudomonadota</taxon>
        <taxon>Alphaproteobacteria</taxon>
        <taxon>Maricaulales</taxon>
        <taxon>Maricaulaceae</taxon>
        <taxon>Hyphobacterium</taxon>
    </lineage>
</organism>
<comment type="caution">
    <text evidence="2">The sequence shown here is derived from an EMBL/GenBank/DDBJ whole genome shotgun (WGS) entry which is preliminary data.</text>
</comment>
<dbReference type="SMART" id="SM00867">
    <property type="entry name" value="YceI"/>
    <property type="match status" value="1"/>
</dbReference>
<feature type="domain" description="Lipid/polyisoprenoid-binding YceI-like" evidence="1">
    <location>
        <begin position="27"/>
        <end position="196"/>
    </location>
</feature>
<keyword evidence="3" id="KW-1185">Reference proteome</keyword>
<protein>
    <submittedName>
        <fullName evidence="2">YceI family protein</fullName>
    </submittedName>
</protein>
<gene>
    <name evidence="2" type="ORF">V0U79_11090</name>
</gene>
<dbReference type="PIRSF" id="PIRSF029811">
    <property type="entry name" value="UCP029811"/>
    <property type="match status" value="1"/>
</dbReference>
<dbReference type="Pfam" id="PF04264">
    <property type="entry name" value="YceI"/>
    <property type="match status" value="1"/>
</dbReference>